<dbReference type="CDD" id="cd18587">
    <property type="entry name" value="ABC_6TM_LapB_like"/>
    <property type="match status" value="1"/>
</dbReference>
<dbReference type="PANTHER" id="PTHR43394:SF1">
    <property type="entry name" value="ATP-BINDING CASSETTE SUB-FAMILY B MEMBER 10, MITOCHONDRIAL"/>
    <property type="match status" value="1"/>
</dbReference>
<evidence type="ECO:0000256" key="3">
    <source>
        <dbReference type="ARBA" id="ARBA00022475"/>
    </source>
</evidence>
<keyword evidence="4 11" id="KW-0812">Transmembrane</keyword>
<keyword evidence="5" id="KW-0547">Nucleotide-binding</keyword>
<dbReference type="GO" id="GO:0005886">
    <property type="term" value="C:plasma membrane"/>
    <property type="evidence" value="ECO:0007669"/>
    <property type="project" value="UniProtKB-SubCell"/>
</dbReference>
<feature type="domain" description="ABC transporter" evidence="12">
    <location>
        <begin position="473"/>
        <end position="710"/>
    </location>
</feature>
<evidence type="ECO:0000313" key="15">
    <source>
        <dbReference type="EMBL" id="TCK66939.1"/>
    </source>
</evidence>
<feature type="domain" description="ABC transmembrane type-1" evidence="13">
    <location>
        <begin position="157"/>
        <end position="439"/>
    </location>
</feature>
<reference evidence="15 16" key="1">
    <citation type="submission" date="2019-03" db="EMBL/GenBank/DDBJ databases">
        <title>Genomic Encyclopedia of Type Strains, Phase IV (KMG-IV): sequencing the most valuable type-strain genomes for metagenomic binning, comparative biology and taxonomic classification.</title>
        <authorList>
            <person name="Goeker M."/>
        </authorList>
    </citation>
    <scope>NUCLEOTIDE SEQUENCE [LARGE SCALE GENOMIC DNA]</scope>
    <source>
        <strain evidence="15 16">DSM 10053</strain>
    </source>
</reference>
<dbReference type="GO" id="GO:0005524">
    <property type="term" value="F:ATP binding"/>
    <property type="evidence" value="ECO:0007669"/>
    <property type="project" value="UniProtKB-KW"/>
</dbReference>
<dbReference type="InterPro" id="IPR003439">
    <property type="entry name" value="ABC_transporter-like_ATP-bd"/>
</dbReference>
<dbReference type="Gene3D" id="3.40.50.300">
    <property type="entry name" value="P-loop containing nucleotide triphosphate hydrolases"/>
    <property type="match status" value="1"/>
</dbReference>
<keyword evidence="3" id="KW-1003">Cell membrane</keyword>
<dbReference type="FunFam" id="3.40.50.300:FF:000299">
    <property type="entry name" value="ABC transporter ATP-binding protein/permease"/>
    <property type="match status" value="1"/>
</dbReference>
<dbReference type="RefSeq" id="WP_132302775.1">
    <property type="nucleotide sequence ID" value="NZ_CP170642.1"/>
</dbReference>
<evidence type="ECO:0000256" key="8">
    <source>
        <dbReference type="ARBA" id="ARBA00022989"/>
    </source>
</evidence>
<proteinExistence type="predicted"/>
<dbReference type="AlphaFoldDB" id="A0A4R1KS28"/>
<feature type="transmembrane region" description="Helical" evidence="11">
    <location>
        <begin position="269"/>
        <end position="288"/>
    </location>
</feature>
<dbReference type="PROSITE" id="PS50929">
    <property type="entry name" value="ABC_TM1F"/>
    <property type="match status" value="1"/>
</dbReference>
<evidence type="ECO:0000259" key="12">
    <source>
        <dbReference type="PROSITE" id="PS50893"/>
    </source>
</evidence>
<feature type="transmembrane region" description="Helical" evidence="11">
    <location>
        <begin position="191"/>
        <end position="208"/>
    </location>
</feature>
<name>A0A4R1KS28_9PAST</name>
<comment type="caution">
    <text evidence="15">The sequence shown here is derived from an EMBL/GenBank/DDBJ whole genome shotgun (WGS) entry which is preliminary data.</text>
</comment>
<dbReference type="Gene3D" id="1.20.1560.10">
    <property type="entry name" value="ABC transporter type 1, transmembrane domain"/>
    <property type="match status" value="1"/>
</dbReference>
<dbReference type="PANTHER" id="PTHR43394">
    <property type="entry name" value="ATP-DEPENDENT PERMEASE MDL1, MITOCHONDRIAL"/>
    <property type="match status" value="1"/>
</dbReference>
<evidence type="ECO:0000256" key="7">
    <source>
        <dbReference type="ARBA" id="ARBA00022840"/>
    </source>
</evidence>
<sequence length="757" mass="84078">MKNIVESLELISKLHGAPIAKETLAAQTVRDRNNKLNLASLVDVLRVHGFENKLSQRPLAEIPSLSVPLVVILKNEEAAVITKIEGYKNQRVYTIRQSDGLEQKIEAAQLDSQYLGYCWFIKPKVEADIRSELPEYQLGKAWFWKVIWRFKSYYYQVILATFVINFLALVSSLYVMNVYDRVIPNKSYETLWVLSIGVILAILFEFSAKMIRGHLTDIAGKKADLIISSALFRRVMSLKMTDKPASSGSYANNLRDFESVREFMTSASLLTLVDLPFILLFVFVMTLIAGKLAIVPLIIIPLVILVGASVQPLLSRFINESMRESSQRQGLAVEAVEGIETLKTNNATNWALQRWDFYTAKTAKSQTKSKDLSNFVVHFSTALQQLNTVFLVLYGTYLIHSENELERITMGALIACVILSGRALAPLGQIAGLATRFQSARLAFKGVDDIVKRPIERDENRKYITLDSVQGQIEFNGVGFKYTKESPPALNNVNILIRPGEKVAILGRIGSGKTTLLNLASGLYEASQGNVTLDGVDVRQLEPNYLRSQVTMLGQSPRLFLGTLRENMNIAMTDSFTTDQQLLAALQRFGLDRLIKGHPRGLDMPLGENGQGLSGGQKQVVALSRLTLKDPRVVLLDEPTNSLDQGTEDQVLNALAQWVRNRTLIVVTHRTQVLKIVDRVIVVDNGAVVMDGPREAVLQRLQQNQQQQQQAQGNPPQGKAGQNPPTANKPTTVVKTPQVQIQQGKSAGTQPTSGQDK</sequence>
<dbReference type="InterPro" id="IPR017871">
    <property type="entry name" value="ABC_transporter-like_CS"/>
</dbReference>
<accession>A0A4R1KS28</accession>
<keyword evidence="6" id="KW-0378">Hydrolase</keyword>
<dbReference type="SMART" id="SM00382">
    <property type="entry name" value="AAA"/>
    <property type="match status" value="1"/>
</dbReference>
<feature type="transmembrane region" description="Helical" evidence="11">
    <location>
        <begin position="153"/>
        <end position="179"/>
    </location>
</feature>
<gene>
    <name evidence="15" type="ORF">EV692_2211</name>
</gene>
<dbReference type="InterPro" id="IPR027417">
    <property type="entry name" value="P-loop_NTPase"/>
</dbReference>
<dbReference type="NCBIfam" id="TIGR03375">
    <property type="entry name" value="type_I_sec_LssB"/>
    <property type="match status" value="1"/>
</dbReference>
<evidence type="ECO:0000259" key="13">
    <source>
        <dbReference type="PROSITE" id="PS50929"/>
    </source>
</evidence>
<dbReference type="Pfam" id="PF00005">
    <property type="entry name" value="ABC_tran"/>
    <property type="match status" value="1"/>
</dbReference>
<evidence type="ECO:0000256" key="2">
    <source>
        <dbReference type="ARBA" id="ARBA00022448"/>
    </source>
</evidence>
<comment type="subcellular location">
    <subcellularLocation>
        <location evidence="1">Cell membrane</location>
        <topology evidence="1">Multi-pass membrane protein</topology>
    </subcellularLocation>
</comment>
<evidence type="ECO:0000256" key="1">
    <source>
        <dbReference type="ARBA" id="ARBA00004651"/>
    </source>
</evidence>
<dbReference type="EMBL" id="SMGJ01000009">
    <property type="protein sequence ID" value="TCK66939.1"/>
    <property type="molecule type" value="Genomic_DNA"/>
</dbReference>
<evidence type="ECO:0000256" key="4">
    <source>
        <dbReference type="ARBA" id="ARBA00022692"/>
    </source>
</evidence>
<protein>
    <submittedName>
        <fullName evidence="15">ATP-binding cassette subfamily C protein LapB</fullName>
    </submittedName>
</protein>
<evidence type="ECO:0000256" key="10">
    <source>
        <dbReference type="SAM" id="MobiDB-lite"/>
    </source>
</evidence>
<dbReference type="InterPro" id="IPR011527">
    <property type="entry name" value="ABC1_TM_dom"/>
</dbReference>
<evidence type="ECO:0000259" key="14">
    <source>
        <dbReference type="PROSITE" id="PS50990"/>
    </source>
</evidence>
<organism evidence="15 16">
    <name type="scientific">Lonepinella koalarum</name>
    <dbReference type="NCBI Taxonomy" id="53417"/>
    <lineage>
        <taxon>Bacteria</taxon>
        <taxon>Pseudomonadati</taxon>
        <taxon>Pseudomonadota</taxon>
        <taxon>Gammaproteobacteria</taxon>
        <taxon>Pasteurellales</taxon>
        <taxon>Pasteurellaceae</taxon>
        <taxon>Lonepinella</taxon>
    </lineage>
</organism>
<dbReference type="GO" id="GO:0006508">
    <property type="term" value="P:proteolysis"/>
    <property type="evidence" value="ECO:0007669"/>
    <property type="project" value="InterPro"/>
</dbReference>
<dbReference type="GO" id="GO:0016887">
    <property type="term" value="F:ATP hydrolysis activity"/>
    <property type="evidence" value="ECO:0007669"/>
    <property type="project" value="InterPro"/>
</dbReference>
<dbReference type="Pfam" id="PF00664">
    <property type="entry name" value="ABC_membrane"/>
    <property type="match status" value="1"/>
</dbReference>
<dbReference type="InterPro" id="IPR003593">
    <property type="entry name" value="AAA+_ATPase"/>
</dbReference>
<evidence type="ECO:0000256" key="5">
    <source>
        <dbReference type="ARBA" id="ARBA00022741"/>
    </source>
</evidence>
<dbReference type="SUPFAM" id="SSF90123">
    <property type="entry name" value="ABC transporter transmembrane region"/>
    <property type="match status" value="1"/>
</dbReference>
<feature type="domain" description="Peptidase C39" evidence="14">
    <location>
        <begin position="1"/>
        <end position="121"/>
    </location>
</feature>
<dbReference type="PROSITE" id="PS50893">
    <property type="entry name" value="ABC_TRANSPORTER_2"/>
    <property type="match status" value="1"/>
</dbReference>
<evidence type="ECO:0000313" key="16">
    <source>
        <dbReference type="Proteomes" id="UP000295496"/>
    </source>
</evidence>
<keyword evidence="2" id="KW-0813">Transport</keyword>
<dbReference type="PROSITE" id="PS00211">
    <property type="entry name" value="ABC_TRANSPORTER_1"/>
    <property type="match status" value="1"/>
</dbReference>
<dbReference type="Proteomes" id="UP000295496">
    <property type="component" value="Unassembled WGS sequence"/>
</dbReference>
<feature type="compositionally biased region" description="Polar residues" evidence="10">
    <location>
        <begin position="726"/>
        <end position="757"/>
    </location>
</feature>
<dbReference type="GO" id="GO:0015421">
    <property type="term" value="F:ABC-type oligopeptide transporter activity"/>
    <property type="evidence" value="ECO:0007669"/>
    <property type="project" value="TreeGrafter"/>
</dbReference>
<evidence type="ECO:0000256" key="11">
    <source>
        <dbReference type="SAM" id="Phobius"/>
    </source>
</evidence>
<dbReference type="SUPFAM" id="SSF52540">
    <property type="entry name" value="P-loop containing nucleoside triphosphate hydrolases"/>
    <property type="match status" value="1"/>
</dbReference>
<dbReference type="PROSITE" id="PS50990">
    <property type="entry name" value="PEPTIDASE_C39"/>
    <property type="match status" value="1"/>
</dbReference>
<dbReference type="Gene3D" id="3.90.70.10">
    <property type="entry name" value="Cysteine proteinases"/>
    <property type="match status" value="1"/>
</dbReference>
<feature type="region of interest" description="Disordered" evidence="10">
    <location>
        <begin position="700"/>
        <end position="757"/>
    </location>
</feature>
<feature type="compositionally biased region" description="Low complexity" evidence="10">
    <location>
        <begin position="702"/>
        <end position="725"/>
    </location>
</feature>
<keyword evidence="9 11" id="KW-0472">Membrane</keyword>
<keyword evidence="7 15" id="KW-0067">ATP-binding</keyword>
<evidence type="ECO:0000256" key="6">
    <source>
        <dbReference type="ARBA" id="ARBA00022801"/>
    </source>
</evidence>
<feature type="transmembrane region" description="Helical" evidence="11">
    <location>
        <begin position="294"/>
        <end position="314"/>
    </location>
</feature>
<dbReference type="GO" id="GO:0008233">
    <property type="term" value="F:peptidase activity"/>
    <property type="evidence" value="ECO:0007669"/>
    <property type="project" value="InterPro"/>
</dbReference>
<keyword evidence="16" id="KW-1185">Reference proteome</keyword>
<evidence type="ECO:0000256" key="9">
    <source>
        <dbReference type="ARBA" id="ARBA00023136"/>
    </source>
</evidence>
<dbReference type="InterPro" id="IPR005074">
    <property type="entry name" value="Peptidase_C39"/>
</dbReference>
<dbReference type="InterPro" id="IPR039421">
    <property type="entry name" value="Type_1_exporter"/>
</dbReference>
<dbReference type="InterPro" id="IPR036640">
    <property type="entry name" value="ABC1_TM_sf"/>
</dbReference>
<keyword evidence="8 11" id="KW-1133">Transmembrane helix</keyword>
<dbReference type="InterPro" id="IPR017750">
    <property type="entry name" value="ATPase_T1SS"/>
</dbReference>